<proteinExistence type="predicted"/>
<reference evidence="2 3" key="1">
    <citation type="submission" date="2019-10" db="EMBL/GenBank/DDBJ databases">
        <title>Poseidonibacter ostreae sp. nov., isolated from the gut of the Ostrea denselamellosa.</title>
        <authorList>
            <person name="Choi A."/>
        </authorList>
    </citation>
    <scope>NUCLEOTIDE SEQUENCE [LARGE SCALE GENOMIC DNA]</scope>
    <source>
        <strain evidence="2 3">SJOD-M-5</strain>
    </source>
</reference>
<protein>
    <submittedName>
        <fullName evidence="2">DUF262 domain-containing protein</fullName>
    </submittedName>
</protein>
<dbReference type="InterPro" id="IPR004919">
    <property type="entry name" value="GmrSD_N"/>
</dbReference>
<dbReference type="EMBL" id="WFKJ01000016">
    <property type="protein sequence ID" value="KAB7891525.1"/>
    <property type="molecule type" value="Genomic_DNA"/>
</dbReference>
<dbReference type="Proteomes" id="UP000461010">
    <property type="component" value="Unassembled WGS sequence"/>
</dbReference>
<accession>A0ABQ6VLP8</accession>
<feature type="domain" description="GmrSD restriction endonucleases N-terminal" evidence="1">
    <location>
        <begin position="12"/>
        <end position="235"/>
    </location>
</feature>
<dbReference type="RefSeq" id="WP_152189541.1">
    <property type="nucleotide sequence ID" value="NZ_WFKJ01000016.1"/>
</dbReference>
<organism evidence="2 3">
    <name type="scientific">Poseidonibacter ostreae</name>
    <dbReference type="NCBI Taxonomy" id="2654171"/>
    <lineage>
        <taxon>Bacteria</taxon>
        <taxon>Pseudomonadati</taxon>
        <taxon>Campylobacterota</taxon>
        <taxon>Epsilonproteobacteria</taxon>
        <taxon>Campylobacterales</taxon>
        <taxon>Arcobacteraceae</taxon>
        <taxon>Poseidonibacter</taxon>
    </lineage>
</organism>
<gene>
    <name evidence="2" type="ORF">GBG18_06590</name>
</gene>
<sequence>MALSLKADEQTISKVFGERKQYIIPPYQRPYSWKEDQCTELFFDLKESFEDFTNQNKDDGYFLGNIVIASSKEDKNKLEVIDGQQRLTTLTLLMRALTFFDKTNKKLRNAIWELDDRTDQPKEQRLATTVFEDKDSVFLQEALTLNLEDESIQIKKKDNQYKKNIVFFFQELKCFDEESIQEFVDFLLYEVSLLPIQTEGVSKDIARENALRIFETINDRGLPLSDSDIFKAKLFSMALDDKKDEQFIKEWKELDEECESIKYSIDEVFKIYTHIIRGQEERTSPEVKLRYFFTRERISPFNKKKYSEILEDIFFIIESVKLFKDVIQKPNEYGELTKWFQLIDEYSNQYPTLALFVYLYNNRDLEYKKIIDFCKSLVRYSYYLGSSSKIQFYIYSLIVKISNDELVPYYPPDVKESDFDYFGRLKNGYALLSLYLDEKQNAIFPYVFDKIINSRDEVNLDESWKDKDFSNYTNTLGNILVLDIPKKHNILSKKIKFLEKSKINQMKELTFKLNEWSYLEFDIRNKELLNRIISFFKRPNEN</sequence>
<evidence type="ECO:0000313" key="2">
    <source>
        <dbReference type="EMBL" id="KAB7891525.1"/>
    </source>
</evidence>
<dbReference type="Pfam" id="PF03235">
    <property type="entry name" value="GmrSD_N"/>
    <property type="match status" value="1"/>
</dbReference>
<dbReference type="PANTHER" id="PTHR35149:SF2">
    <property type="entry name" value="DUF262 DOMAIN-CONTAINING PROTEIN"/>
    <property type="match status" value="1"/>
</dbReference>
<evidence type="ECO:0000259" key="1">
    <source>
        <dbReference type="Pfam" id="PF03235"/>
    </source>
</evidence>
<comment type="caution">
    <text evidence="2">The sequence shown here is derived from an EMBL/GenBank/DDBJ whole genome shotgun (WGS) entry which is preliminary data.</text>
</comment>
<evidence type="ECO:0000313" key="3">
    <source>
        <dbReference type="Proteomes" id="UP000461010"/>
    </source>
</evidence>
<name>A0ABQ6VLP8_9BACT</name>
<keyword evidence="3" id="KW-1185">Reference proteome</keyword>
<dbReference type="PANTHER" id="PTHR35149">
    <property type="entry name" value="SLL5132 PROTEIN"/>
    <property type="match status" value="1"/>
</dbReference>